<comment type="caution">
    <text evidence="4">The sequence shown here is derived from an EMBL/GenBank/DDBJ whole genome shotgun (WGS) entry which is preliminary data.</text>
</comment>
<dbReference type="PANTHER" id="PTHR43191:SF2">
    <property type="entry name" value="RRNA METHYLTRANSFERASE 3, MITOCHONDRIAL"/>
    <property type="match status" value="1"/>
</dbReference>
<dbReference type="InterPro" id="IPR029026">
    <property type="entry name" value="tRNA_m1G_MTases_N"/>
</dbReference>
<evidence type="ECO:0000313" key="5">
    <source>
        <dbReference type="Proteomes" id="UP000178495"/>
    </source>
</evidence>
<dbReference type="Proteomes" id="UP000178495">
    <property type="component" value="Unassembled WGS sequence"/>
</dbReference>
<dbReference type="GO" id="GO:0032259">
    <property type="term" value="P:methylation"/>
    <property type="evidence" value="ECO:0007669"/>
    <property type="project" value="UniProtKB-KW"/>
</dbReference>
<accession>A0A1G2CKR7</accession>
<dbReference type="STRING" id="1798652.A3A43_03280"/>
<dbReference type="InterPro" id="IPR029028">
    <property type="entry name" value="Alpha/beta_knot_MTases"/>
</dbReference>
<dbReference type="Pfam" id="PF00588">
    <property type="entry name" value="SpoU_methylase"/>
    <property type="match status" value="1"/>
</dbReference>
<evidence type="ECO:0000256" key="1">
    <source>
        <dbReference type="ARBA" id="ARBA00022603"/>
    </source>
</evidence>
<protein>
    <recommendedName>
        <fullName evidence="3">tRNA/rRNA methyltransferase SpoU type domain-containing protein</fullName>
    </recommendedName>
</protein>
<evidence type="ECO:0000256" key="2">
    <source>
        <dbReference type="ARBA" id="ARBA00022679"/>
    </source>
</evidence>
<dbReference type="EMBL" id="MHLC01000002">
    <property type="protein sequence ID" value="OGZ01847.1"/>
    <property type="molecule type" value="Genomic_DNA"/>
</dbReference>
<dbReference type="InterPro" id="IPR051259">
    <property type="entry name" value="rRNA_Methyltransferase"/>
</dbReference>
<proteinExistence type="predicted"/>
<keyword evidence="2" id="KW-0808">Transferase</keyword>
<dbReference type="GO" id="GO:0006396">
    <property type="term" value="P:RNA processing"/>
    <property type="evidence" value="ECO:0007669"/>
    <property type="project" value="InterPro"/>
</dbReference>
<gene>
    <name evidence="4" type="ORF">A3A43_03280</name>
</gene>
<dbReference type="InterPro" id="IPR001537">
    <property type="entry name" value="SpoU_MeTrfase"/>
</dbReference>
<dbReference type="GO" id="GO:0008173">
    <property type="term" value="F:RNA methyltransferase activity"/>
    <property type="evidence" value="ECO:0007669"/>
    <property type="project" value="InterPro"/>
</dbReference>
<reference evidence="4 5" key="1">
    <citation type="journal article" date="2016" name="Nat. Commun.">
        <title>Thousands of microbial genomes shed light on interconnected biogeochemical processes in an aquifer system.</title>
        <authorList>
            <person name="Anantharaman K."/>
            <person name="Brown C.T."/>
            <person name="Hug L.A."/>
            <person name="Sharon I."/>
            <person name="Castelle C.J."/>
            <person name="Probst A.J."/>
            <person name="Thomas B.C."/>
            <person name="Singh A."/>
            <person name="Wilkins M.J."/>
            <person name="Karaoz U."/>
            <person name="Brodie E.L."/>
            <person name="Williams K.H."/>
            <person name="Hubbard S.S."/>
            <person name="Banfield J.F."/>
        </authorList>
    </citation>
    <scope>NUCLEOTIDE SEQUENCE [LARGE SCALE GENOMIC DNA]</scope>
</reference>
<dbReference type="GO" id="GO:0003723">
    <property type="term" value="F:RNA binding"/>
    <property type="evidence" value="ECO:0007669"/>
    <property type="project" value="InterPro"/>
</dbReference>
<dbReference type="SUPFAM" id="SSF75217">
    <property type="entry name" value="alpha/beta knot"/>
    <property type="match status" value="1"/>
</dbReference>
<name>A0A1G2CKR7_9BACT</name>
<feature type="domain" description="tRNA/rRNA methyltransferase SpoU type" evidence="3">
    <location>
        <begin position="17"/>
        <end position="167"/>
    </location>
</feature>
<sequence length="184" mass="20050">MLPGIKTGTPLICMSDIVVILHNIRSAHNVGSMFRTADAAGVRKIYLAGITPAPVDRLGRVREPFAKVALGAEGYVEWEKVCAAGPLLAALKRDHYKIFAVEQAKRAVPYYAASLGRRRGRAALVLGNEVRGLPAPVLRRADRILEIPMYGRKESLNVAVAFGIVLYHLRCAGIVHGTRAQKRS</sequence>
<dbReference type="Gene3D" id="3.40.1280.10">
    <property type="match status" value="1"/>
</dbReference>
<dbReference type="PANTHER" id="PTHR43191">
    <property type="entry name" value="RRNA METHYLTRANSFERASE 3"/>
    <property type="match status" value="1"/>
</dbReference>
<evidence type="ECO:0000259" key="3">
    <source>
        <dbReference type="Pfam" id="PF00588"/>
    </source>
</evidence>
<organism evidence="4 5">
    <name type="scientific">Candidatus Liptonbacteria bacterium RIFCSPLOWO2_01_FULL_56_20</name>
    <dbReference type="NCBI Taxonomy" id="1798652"/>
    <lineage>
        <taxon>Bacteria</taxon>
        <taxon>Candidatus Liptoniibacteriota</taxon>
    </lineage>
</organism>
<keyword evidence="1" id="KW-0489">Methyltransferase</keyword>
<dbReference type="AlphaFoldDB" id="A0A1G2CKR7"/>
<evidence type="ECO:0000313" key="4">
    <source>
        <dbReference type="EMBL" id="OGZ01847.1"/>
    </source>
</evidence>